<gene>
    <name evidence="1" type="ORF">ANN_27067</name>
</gene>
<protein>
    <submittedName>
        <fullName evidence="1">Uncharacterized protein</fullName>
    </submittedName>
</protein>
<dbReference type="Proteomes" id="UP001148838">
    <property type="component" value="Unassembled WGS sequence"/>
</dbReference>
<evidence type="ECO:0000313" key="2">
    <source>
        <dbReference type="Proteomes" id="UP001148838"/>
    </source>
</evidence>
<dbReference type="PANTHER" id="PTHR31635">
    <property type="entry name" value="REVERSE TRANSCRIPTASE DOMAIN-CONTAINING PROTEIN-RELATED"/>
    <property type="match status" value="1"/>
</dbReference>
<dbReference type="PANTHER" id="PTHR31635:SF196">
    <property type="entry name" value="REVERSE TRANSCRIPTASE DOMAIN-CONTAINING PROTEIN-RELATED"/>
    <property type="match status" value="1"/>
</dbReference>
<evidence type="ECO:0000313" key="1">
    <source>
        <dbReference type="EMBL" id="KAJ4426255.1"/>
    </source>
</evidence>
<dbReference type="EMBL" id="JAJSOF020000040">
    <property type="protein sequence ID" value="KAJ4426255.1"/>
    <property type="molecule type" value="Genomic_DNA"/>
</dbReference>
<accession>A0ABQ8RXI8</accession>
<dbReference type="InterPro" id="IPR043502">
    <property type="entry name" value="DNA/RNA_pol_sf"/>
</dbReference>
<name>A0ABQ8RXI8_PERAM</name>
<organism evidence="1 2">
    <name type="scientific">Periplaneta americana</name>
    <name type="common">American cockroach</name>
    <name type="synonym">Blatta americana</name>
    <dbReference type="NCBI Taxonomy" id="6978"/>
    <lineage>
        <taxon>Eukaryota</taxon>
        <taxon>Metazoa</taxon>
        <taxon>Ecdysozoa</taxon>
        <taxon>Arthropoda</taxon>
        <taxon>Hexapoda</taxon>
        <taxon>Insecta</taxon>
        <taxon>Pterygota</taxon>
        <taxon>Neoptera</taxon>
        <taxon>Polyneoptera</taxon>
        <taxon>Dictyoptera</taxon>
        <taxon>Blattodea</taxon>
        <taxon>Blattoidea</taxon>
        <taxon>Blattidae</taxon>
        <taxon>Blattinae</taxon>
        <taxon>Periplaneta</taxon>
    </lineage>
</organism>
<proteinExistence type="predicted"/>
<dbReference type="SUPFAM" id="SSF56672">
    <property type="entry name" value="DNA/RNA polymerases"/>
    <property type="match status" value="1"/>
</dbReference>
<reference evidence="1 2" key="1">
    <citation type="journal article" date="2022" name="Allergy">
        <title>Genome assembly and annotation of Periplaneta americana reveal a comprehensive cockroach allergen profile.</title>
        <authorList>
            <person name="Wang L."/>
            <person name="Xiong Q."/>
            <person name="Saelim N."/>
            <person name="Wang L."/>
            <person name="Nong W."/>
            <person name="Wan A.T."/>
            <person name="Shi M."/>
            <person name="Liu X."/>
            <person name="Cao Q."/>
            <person name="Hui J.H.L."/>
            <person name="Sookrung N."/>
            <person name="Leung T.F."/>
            <person name="Tungtrongchitr A."/>
            <person name="Tsui S.K.W."/>
        </authorList>
    </citation>
    <scope>NUCLEOTIDE SEQUENCE [LARGE SCALE GENOMIC DNA]</scope>
    <source>
        <strain evidence="1">PWHHKU_190912</strain>
    </source>
</reference>
<comment type="caution">
    <text evidence="1">The sequence shown here is derived from an EMBL/GenBank/DDBJ whole genome shotgun (WGS) entry which is preliminary data.</text>
</comment>
<sequence>MQAAKRRLNLLQERVFQGSLTRSTNSSIIAEENAALFHIATEKNKGQTKFIHHLKTPDNQNITGTPLILEEAFKYFQSRFRHREHSEQDQHSVLEYLQRVISLDDQQLIEQPITEEEIKRAVFSESSKSAPGPDGITYNFYKAYWDFVKEQLLQVFNEVFKCQLDCTSFTEGIVILIPKKQCTGMIKDYRPITLLNADYKILMKIFANRLKILLPQFIDIG</sequence>
<keyword evidence="2" id="KW-1185">Reference proteome</keyword>